<evidence type="ECO:0000313" key="3">
    <source>
        <dbReference type="Proteomes" id="UP001168620"/>
    </source>
</evidence>
<proteinExistence type="predicted"/>
<gene>
    <name evidence="2" type="ORF">QWY28_20720</name>
</gene>
<evidence type="ECO:0000313" key="2">
    <source>
        <dbReference type="EMBL" id="MDN4175398.1"/>
    </source>
</evidence>
<keyword evidence="3" id="KW-1185">Reference proteome</keyword>
<dbReference type="RefSeq" id="WP_300954674.1">
    <property type="nucleotide sequence ID" value="NZ_JAUHJQ010000013.1"/>
</dbReference>
<evidence type="ECO:0000256" key="1">
    <source>
        <dbReference type="SAM" id="Phobius"/>
    </source>
</evidence>
<protein>
    <recommendedName>
        <fullName evidence="4">DUF2726 domain-containing protein</fullName>
    </recommendedName>
</protein>
<comment type="caution">
    <text evidence="2">The sequence shown here is derived from an EMBL/GenBank/DDBJ whole genome shotgun (WGS) entry which is preliminary data.</text>
</comment>
<feature type="transmembrane region" description="Helical" evidence="1">
    <location>
        <begin position="6"/>
        <end position="29"/>
    </location>
</feature>
<reference evidence="2" key="1">
    <citation type="submission" date="2023-06" db="EMBL/GenBank/DDBJ databases">
        <title>Draft genome sequence of Nocardioides sp. SOB77.</title>
        <authorList>
            <person name="Zhang G."/>
        </authorList>
    </citation>
    <scope>NUCLEOTIDE SEQUENCE</scope>
    <source>
        <strain evidence="2">SOB77</strain>
    </source>
</reference>
<keyword evidence="1" id="KW-1133">Transmembrane helix</keyword>
<keyword evidence="1" id="KW-0812">Transmembrane</keyword>
<keyword evidence="1" id="KW-0472">Membrane</keyword>
<accession>A0ABT8FL41</accession>
<dbReference type="EMBL" id="JAUHJQ010000013">
    <property type="protein sequence ID" value="MDN4175398.1"/>
    <property type="molecule type" value="Genomic_DNA"/>
</dbReference>
<evidence type="ECO:0008006" key="4">
    <source>
        <dbReference type="Google" id="ProtNLM"/>
    </source>
</evidence>
<dbReference type="Proteomes" id="UP001168620">
    <property type="component" value="Unassembled WGS sequence"/>
</dbReference>
<organism evidence="2 3">
    <name type="scientific">Nocardioides oceani</name>
    <dbReference type="NCBI Taxonomy" id="3058369"/>
    <lineage>
        <taxon>Bacteria</taxon>
        <taxon>Bacillati</taxon>
        <taxon>Actinomycetota</taxon>
        <taxon>Actinomycetes</taxon>
        <taxon>Propionibacteriales</taxon>
        <taxon>Nocardioidaceae</taxon>
        <taxon>Nocardioides</taxon>
    </lineage>
</organism>
<sequence>MPEPLQVVLSVVGLIAFFVVGTLVILRLASSPSDRAVARTKRRAEGARADVAAAAGRHGWHVRTGPAADRPFPADLAMTYAEPRSCDQVVEGRRPLRFTAETWTMGRRNAGSAVAVPVRQHLTHVVPPNLTRPLPRFAVARGRLLAFAPVNLPDDLVRAENRRIDEAQVWGDDQGLAEWLRPVLPALVDAEVWLVVGPDRLVLSREGELDEDGLLARLALAQQVVAAVEAADAAGR</sequence>
<name>A0ABT8FL41_9ACTN</name>